<evidence type="ECO:0008006" key="3">
    <source>
        <dbReference type="Google" id="ProtNLM"/>
    </source>
</evidence>
<organism evidence="1 2">
    <name type="scientific">Paludisphaera mucosa</name>
    <dbReference type="NCBI Taxonomy" id="3030827"/>
    <lineage>
        <taxon>Bacteria</taxon>
        <taxon>Pseudomonadati</taxon>
        <taxon>Planctomycetota</taxon>
        <taxon>Planctomycetia</taxon>
        <taxon>Isosphaerales</taxon>
        <taxon>Isosphaeraceae</taxon>
        <taxon>Paludisphaera</taxon>
    </lineage>
</organism>
<name>A0ABT6F6H2_9BACT</name>
<proteinExistence type="predicted"/>
<reference evidence="1 2" key="1">
    <citation type="submission" date="2023-03" db="EMBL/GenBank/DDBJ databases">
        <title>Paludisphaera mucosa sp. nov. a novel planctomycete from northern fen.</title>
        <authorList>
            <person name="Ivanova A."/>
        </authorList>
    </citation>
    <scope>NUCLEOTIDE SEQUENCE [LARGE SCALE GENOMIC DNA]</scope>
    <source>
        <strain evidence="1 2">Pla2</strain>
    </source>
</reference>
<sequence>MRFAFTSLILMLPMAGCGDPSAPLTSVQDARKALEAGLDAWKAGRPVSTLAAAKPPIDFVDFQWKAGQKLSSYSVASDASDPEGHTFKVGLSLAGEPAQKEVSYTVVGIDPLHIFRDEDYARTLNMGDAPTVRKSAKKTR</sequence>
<dbReference type="Proteomes" id="UP001216907">
    <property type="component" value="Unassembled WGS sequence"/>
</dbReference>
<accession>A0ABT6F6H2</accession>
<evidence type="ECO:0000313" key="2">
    <source>
        <dbReference type="Proteomes" id="UP001216907"/>
    </source>
</evidence>
<dbReference type="RefSeq" id="WP_277859542.1">
    <property type="nucleotide sequence ID" value="NZ_JARRAG010000001.1"/>
</dbReference>
<protein>
    <recommendedName>
        <fullName evidence="3">Lipoprotein</fullName>
    </recommendedName>
</protein>
<keyword evidence="2" id="KW-1185">Reference proteome</keyword>
<dbReference type="EMBL" id="JARRAG010000001">
    <property type="protein sequence ID" value="MDG3003187.1"/>
    <property type="molecule type" value="Genomic_DNA"/>
</dbReference>
<evidence type="ECO:0000313" key="1">
    <source>
        <dbReference type="EMBL" id="MDG3003187.1"/>
    </source>
</evidence>
<comment type="caution">
    <text evidence="1">The sequence shown here is derived from an EMBL/GenBank/DDBJ whole genome shotgun (WGS) entry which is preliminary data.</text>
</comment>
<gene>
    <name evidence="1" type="ORF">PZE19_05360</name>
</gene>